<protein>
    <recommendedName>
        <fullName evidence="5">DUF4390 domain-containing protein</fullName>
    </recommendedName>
</protein>
<reference evidence="3" key="1">
    <citation type="submission" date="2013-01" db="EMBL/GenBank/DDBJ databases">
        <title>Genome draft of Hydrogenophaga taeniospiralis 2K1.</title>
        <authorList>
            <person name="Gomila M."/>
            <person name="Lalucat J."/>
        </authorList>
    </citation>
    <scope>NUCLEOTIDE SEQUENCE</scope>
    <source>
        <strain evidence="3">CCUG 15921</strain>
    </source>
</reference>
<dbReference type="InterPro" id="IPR025500">
    <property type="entry name" value="DUF4390"/>
</dbReference>
<comment type="caution">
    <text evidence="3">The sequence shown here is derived from an EMBL/GenBank/DDBJ whole genome shotgun (WGS) entry which is preliminary data.</text>
</comment>
<feature type="compositionally biased region" description="Basic and acidic residues" evidence="1">
    <location>
        <begin position="196"/>
        <end position="209"/>
    </location>
</feature>
<evidence type="ECO:0000313" key="4">
    <source>
        <dbReference type="Proteomes" id="UP001152876"/>
    </source>
</evidence>
<accession>A0A9X4SAQ7</accession>
<proteinExistence type="predicted"/>
<feature type="compositionally biased region" description="Acidic residues" evidence="1">
    <location>
        <begin position="210"/>
        <end position="219"/>
    </location>
</feature>
<evidence type="ECO:0000313" key="3">
    <source>
        <dbReference type="EMBL" id="MDG5978260.1"/>
    </source>
</evidence>
<feature type="chain" id="PRO_5040820235" description="DUF4390 domain-containing protein" evidence="2">
    <location>
        <begin position="25"/>
        <end position="219"/>
    </location>
</feature>
<dbReference type="Pfam" id="PF14334">
    <property type="entry name" value="DUF4390"/>
    <property type="match status" value="1"/>
</dbReference>
<name>A0A9X4SAQ7_9BURK</name>
<sequence>MWRWLRTFVCVCGMALLLSWSAHAREPETLQLALQRTPEGLFLSARLGLSPAHAVEDALQKSVPLYFVWQADVYRKRWYWTDKRVASTVRTLRLAYQPLTRRWRLSLSNDAGAGSGGAGLQYALHQNYATLAEALAGVGRISRWHIADGPAADSADRVELVFRLDLSLLPRPFQIGMVNQPDWTVELQRELRVPEHVEVEKSTEPLSDKDEADVAEPQR</sequence>
<keyword evidence="4" id="KW-1185">Reference proteome</keyword>
<dbReference type="EMBL" id="AOGK01000034">
    <property type="protein sequence ID" value="MDG5978260.1"/>
    <property type="molecule type" value="Genomic_DNA"/>
</dbReference>
<dbReference type="Proteomes" id="UP001152876">
    <property type="component" value="Unassembled WGS sequence"/>
</dbReference>
<dbReference type="AlphaFoldDB" id="A0A9X4SAQ7"/>
<feature type="signal peptide" evidence="2">
    <location>
        <begin position="1"/>
        <end position="24"/>
    </location>
</feature>
<keyword evidence="2" id="KW-0732">Signal</keyword>
<evidence type="ECO:0008006" key="5">
    <source>
        <dbReference type="Google" id="ProtNLM"/>
    </source>
</evidence>
<feature type="region of interest" description="Disordered" evidence="1">
    <location>
        <begin position="196"/>
        <end position="219"/>
    </location>
</feature>
<organism evidence="3 4">
    <name type="scientific">Hydrogenophaga taeniospiralis CCUG 15921</name>
    <dbReference type="NCBI Taxonomy" id="1281780"/>
    <lineage>
        <taxon>Bacteria</taxon>
        <taxon>Pseudomonadati</taxon>
        <taxon>Pseudomonadota</taxon>
        <taxon>Betaproteobacteria</taxon>
        <taxon>Burkholderiales</taxon>
        <taxon>Comamonadaceae</taxon>
        <taxon>Hydrogenophaga</taxon>
    </lineage>
</organism>
<evidence type="ECO:0000256" key="2">
    <source>
        <dbReference type="SAM" id="SignalP"/>
    </source>
</evidence>
<evidence type="ECO:0000256" key="1">
    <source>
        <dbReference type="SAM" id="MobiDB-lite"/>
    </source>
</evidence>
<gene>
    <name evidence="3" type="ORF">H010_23621</name>
</gene>